<organism evidence="1 2">
    <name type="scientific">Lithospermum erythrorhizon</name>
    <name type="common">Purple gromwell</name>
    <name type="synonym">Lithospermum officinale var. erythrorhizon</name>
    <dbReference type="NCBI Taxonomy" id="34254"/>
    <lineage>
        <taxon>Eukaryota</taxon>
        <taxon>Viridiplantae</taxon>
        <taxon>Streptophyta</taxon>
        <taxon>Embryophyta</taxon>
        <taxon>Tracheophyta</taxon>
        <taxon>Spermatophyta</taxon>
        <taxon>Magnoliopsida</taxon>
        <taxon>eudicotyledons</taxon>
        <taxon>Gunneridae</taxon>
        <taxon>Pentapetalae</taxon>
        <taxon>asterids</taxon>
        <taxon>lamiids</taxon>
        <taxon>Boraginales</taxon>
        <taxon>Boraginaceae</taxon>
        <taxon>Boraginoideae</taxon>
        <taxon>Lithospermeae</taxon>
        <taxon>Lithospermum</taxon>
    </lineage>
</organism>
<gene>
    <name evidence="1" type="ORF">LIER_42931</name>
</gene>
<proteinExistence type="predicted"/>
<protein>
    <submittedName>
        <fullName evidence="1">Uncharacterized protein</fullName>
    </submittedName>
</protein>
<sequence length="123" mass="14369">MNSKRCANFAQRYEYISDLVSGVTSRICYNVAAYNVLLNYVLIDIREVEKLLHSNFETSEPSRAEYSTFLVEDDTLEFPGKSMKQLDNPNKNKVWLMSDSEKKHLIWKQQRKLAIELQNLSCN</sequence>
<reference evidence="1 2" key="1">
    <citation type="submission" date="2024-01" db="EMBL/GenBank/DDBJ databases">
        <title>The complete chloroplast genome sequence of Lithospermum erythrorhizon: insights into the phylogenetic relationship among Boraginaceae species and the maternal lineages of purple gromwells.</title>
        <authorList>
            <person name="Okada T."/>
            <person name="Watanabe K."/>
        </authorList>
    </citation>
    <scope>NUCLEOTIDE SEQUENCE [LARGE SCALE GENOMIC DNA]</scope>
</reference>
<accession>A0AAV3P8D0</accession>
<keyword evidence="2" id="KW-1185">Reference proteome</keyword>
<dbReference type="Proteomes" id="UP001454036">
    <property type="component" value="Unassembled WGS sequence"/>
</dbReference>
<dbReference type="EMBL" id="BAABME010031753">
    <property type="protein sequence ID" value="GAA0146961.1"/>
    <property type="molecule type" value="Genomic_DNA"/>
</dbReference>
<comment type="caution">
    <text evidence="1">The sequence shown here is derived from an EMBL/GenBank/DDBJ whole genome shotgun (WGS) entry which is preliminary data.</text>
</comment>
<dbReference type="AlphaFoldDB" id="A0AAV3P8D0"/>
<evidence type="ECO:0000313" key="2">
    <source>
        <dbReference type="Proteomes" id="UP001454036"/>
    </source>
</evidence>
<name>A0AAV3P8D0_LITER</name>
<evidence type="ECO:0000313" key="1">
    <source>
        <dbReference type="EMBL" id="GAA0146961.1"/>
    </source>
</evidence>